<evidence type="ECO:0000259" key="1">
    <source>
        <dbReference type="Pfam" id="PF03358"/>
    </source>
</evidence>
<dbReference type="InterPro" id="IPR050712">
    <property type="entry name" value="NAD(P)H-dep_reductase"/>
</dbReference>
<proteinExistence type="predicted"/>
<dbReference type="GO" id="GO:0010181">
    <property type="term" value="F:FMN binding"/>
    <property type="evidence" value="ECO:0007669"/>
    <property type="project" value="TreeGrafter"/>
</dbReference>
<dbReference type="OrthoDB" id="9812295at2"/>
<dbReference type="PANTHER" id="PTHR30543:SF21">
    <property type="entry name" value="NAD(P)H-DEPENDENT FMN REDUCTASE LOT6"/>
    <property type="match status" value="1"/>
</dbReference>
<dbReference type="RefSeq" id="WP_042528728.1">
    <property type="nucleotide sequence ID" value="NZ_CP010827.1"/>
</dbReference>
<protein>
    <submittedName>
        <fullName evidence="2">Putative flavoprotein</fullName>
    </submittedName>
</protein>
<dbReference type="GO" id="GO:0005829">
    <property type="term" value="C:cytosol"/>
    <property type="evidence" value="ECO:0007669"/>
    <property type="project" value="TreeGrafter"/>
</dbReference>
<reference evidence="2 3" key="1">
    <citation type="journal article" date="2015" name="Genome Announc.">
        <title>Complete Genome Sequence and Annotation of Corynebacterium singulare DSM 44357, Isolated from a Human Semen Specimen.</title>
        <authorList>
            <person name="Merten M."/>
            <person name="Brinkrolf K."/>
            <person name="Albersmeier A."/>
            <person name="Kutter Y."/>
            <person name="Ruckert C."/>
            <person name="Tauch A."/>
        </authorList>
    </citation>
    <scope>NUCLEOTIDE SEQUENCE [LARGE SCALE GENOMIC DNA]</scope>
    <source>
        <strain evidence="2">IBS B52218</strain>
    </source>
</reference>
<dbReference type="GO" id="GO:0016491">
    <property type="term" value="F:oxidoreductase activity"/>
    <property type="evidence" value="ECO:0007669"/>
    <property type="project" value="InterPro"/>
</dbReference>
<sequence length="181" mass="19733">MAKIGIILGSTREDRAGQAIAQWVADLAHGRNVGDVEYELVDLKAFDVPVLTTSVIPMAANKNYDDERVQAWSDAIDACDAYIFVTPEYNRSVPGAFKNAVDSLGAEWVGKPIAYVGYSFSGGIRAVEAWRLVMANFSMTQLRTQLDISLATDMTEGEFTPADFKSEIVANICAELEEALS</sequence>
<dbReference type="InterPro" id="IPR005025">
    <property type="entry name" value="FMN_Rdtase-like_dom"/>
</dbReference>
<evidence type="ECO:0000313" key="2">
    <source>
        <dbReference type="EMBL" id="AJI77647.1"/>
    </source>
</evidence>
<dbReference type="InterPro" id="IPR029039">
    <property type="entry name" value="Flavoprotein-like_sf"/>
</dbReference>
<name>A0A0B6EMC4_9CORY</name>
<dbReference type="SUPFAM" id="SSF52218">
    <property type="entry name" value="Flavoproteins"/>
    <property type="match status" value="1"/>
</dbReference>
<dbReference type="AlphaFoldDB" id="A0A0B6EMC4"/>
<dbReference type="Pfam" id="PF03358">
    <property type="entry name" value="FMN_red"/>
    <property type="match status" value="1"/>
</dbReference>
<dbReference type="KEGG" id="csx:CSING_00390"/>
<dbReference type="PANTHER" id="PTHR30543">
    <property type="entry name" value="CHROMATE REDUCTASE"/>
    <property type="match status" value="1"/>
</dbReference>
<evidence type="ECO:0000313" key="3">
    <source>
        <dbReference type="Proteomes" id="UP000031890"/>
    </source>
</evidence>
<feature type="domain" description="NADPH-dependent FMN reductase-like" evidence="1">
    <location>
        <begin position="3"/>
        <end position="149"/>
    </location>
</feature>
<dbReference type="EMBL" id="CP010827">
    <property type="protein sequence ID" value="AJI77647.1"/>
    <property type="molecule type" value="Genomic_DNA"/>
</dbReference>
<accession>A0A0B6EMC4</accession>
<organism evidence="2 3">
    <name type="scientific">Corynebacterium singulare</name>
    <dbReference type="NCBI Taxonomy" id="161899"/>
    <lineage>
        <taxon>Bacteria</taxon>
        <taxon>Bacillati</taxon>
        <taxon>Actinomycetota</taxon>
        <taxon>Actinomycetes</taxon>
        <taxon>Mycobacteriales</taxon>
        <taxon>Corynebacteriaceae</taxon>
        <taxon>Corynebacterium</taxon>
    </lineage>
</organism>
<dbReference type="Proteomes" id="UP000031890">
    <property type="component" value="Chromosome"/>
</dbReference>
<dbReference type="Gene3D" id="3.40.50.360">
    <property type="match status" value="1"/>
</dbReference>
<dbReference type="HOGENOM" id="CLU_055322_2_2_11"/>
<dbReference type="STRING" id="161899.CSING_00390"/>
<gene>
    <name evidence="2" type="ORF">CSING_00390</name>
</gene>